<protein>
    <submittedName>
        <fullName evidence="2">Uncharacterized protein</fullName>
    </submittedName>
</protein>
<feature type="non-terminal residue" evidence="2">
    <location>
        <position position="477"/>
    </location>
</feature>
<evidence type="ECO:0000256" key="1">
    <source>
        <dbReference type="SAM" id="MobiDB-lite"/>
    </source>
</evidence>
<comment type="caution">
    <text evidence="2">The sequence shown here is derived from an EMBL/GenBank/DDBJ whole genome shotgun (WGS) entry which is preliminary data.</text>
</comment>
<feature type="compositionally biased region" description="Basic and acidic residues" evidence="1">
    <location>
        <begin position="396"/>
        <end position="406"/>
    </location>
</feature>
<accession>A0A812RA76</accession>
<feature type="region of interest" description="Disordered" evidence="1">
    <location>
        <begin position="129"/>
        <end position="151"/>
    </location>
</feature>
<evidence type="ECO:0000313" key="3">
    <source>
        <dbReference type="Proteomes" id="UP000649617"/>
    </source>
</evidence>
<sequence>GALAYMGREPFRRLRRAVGCTPTPEPSDDEGGSGPAGAQDSSSPYRLDPAVNAENQVTASSKANVNNLDPALGDSFLAAVSSPTASMATQDPVWLLRADTAAAAGGTISSAPTAGPTSMSATAPTTLAADDAQPGVTPPQQGGEATPEGGRPLRARPAHGLIRSALNGRIQTQCCPPPLGQSRRSANWRTKLMGRQSLPYQKAPPTDLSNTPVQGATIPRTDPVQQQGPGPCGADFAHALQPPGHYPFRTALQQAEAARLGMSFESYSRHSAPEIFELLRALDRREAQPERQEAQARAKGAAPNIGRELQEQFAQEQAELAGKGPKSVRPSGGKGVKGQSKGLAIPPPLRADPYAVRPHNPLRRPDRLEHDIPFGNRRKDERLQGAAGAPLAVGGGDHDRTCDRPPRSASAEESSPRSMRSRGRSRLTSFDAPRLQASYFFIQRLPRRCHPRCPGRRVLQWCMAPCISGNACCGVGR</sequence>
<reference evidence="2" key="1">
    <citation type="submission" date="2021-02" db="EMBL/GenBank/DDBJ databases">
        <authorList>
            <person name="Dougan E. K."/>
            <person name="Rhodes N."/>
            <person name="Thang M."/>
            <person name="Chan C."/>
        </authorList>
    </citation>
    <scope>NUCLEOTIDE SEQUENCE</scope>
</reference>
<evidence type="ECO:0000313" key="2">
    <source>
        <dbReference type="EMBL" id="CAE7427902.1"/>
    </source>
</evidence>
<gene>
    <name evidence="2" type="ORF">SPIL2461_LOCUS10479</name>
</gene>
<feature type="region of interest" description="Disordered" evidence="1">
    <location>
        <begin position="317"/>
        <end position="428"/>
    </location>
</feature>
<organism evidence="2 3">
    <name type="scientific">Symbiodinium pilosum</name>
    <name type="common">Dinoflagellate</name>
    <dbReference type="NCBI Taxonomy" id="2952"/>
    <lineage>
        <taxon>Eukaryota</taxon>
        <taxon>Sar</taxon>
        <taxon>Alveolata</taxon>
        <taxon>Dinophyceae</taxon>
        <taxon>Suessiales</taxon>
        <taxon>Symbiodiniaceae</taxon>
        <taxon>Symbiodinium</taxon>
    </lineage>
</organism>
<dbReference type="EMBL" id="CAJNIZ010019555">
    <property type="protein sequence ID" value="CAE7427902.1"/>
    <property type="molecule type" value="Genomic_DNA"/>
</dbReference>
<proteinExistence type="predicted"/>
<feature type="non-terminal residue" evidence="2">
    <location>
        <position position="1"/>
    </location>
</feature>
<name>A0A812RA76_SYMPI</name>
<feature type="compositionally biased region" description="Low complexity" evidence="1">
    <location>
        <begin position="407"/>
        <end position="418"/>
    </location>
</feature>
<dbReference type="AlphaFoldDB" id="A0A812RA76"/>
<dbReference type="Proteomes" id="UP000649617">
    <property type="component" value="Unassembled WGS sequence"/>
</dbReference>
<feature type="compositionally biased region" description="Basic and acidic residues" evidence="1">
    <location>
        <begin position="363"/>
        <end position="383"/>
    </location>
</feature>
<keyword evidence="3" id="KW-1185">Reference proteome</keyword>
<feature type="region of interest" description="Disordered" evidence="1">
    <location>
        <begin position="1"/>
        <end position="52"/>
    </location>
</feature>